<gene>
    <name evidence="2" type="ORF">LC087_15135</name>
</gene>
<organism evidence="2 3">
    <name type="scientific">Bacillus carboniphilus</name>
    <dbReference type="NCBI Taxonomy" id="86663"/>
    <lineage>
        <taxon>Bacteria</taxon>
        <taxon>Bacillati</taxon>
        <taxon>Bacillota</taxon>
        <taxon>Bacilli</taxon>
        <taxon>Bacillales</taxon>
        <taxon>Bacillaceae</taxon>
        <taxon>Bacillus</taxon>
    </lineage>
</organism>
<dbReference type="Proteomes" id="UP001197974">
    <property type="component" value="Chromosome"/>
</dbReference>
<dbReference type="Gene3D" id="1.10.1900.10">
    <property type="entry name" value="c-terminal domain of poly(a) binding protein"/>
    <property type="match status" value="1"/>
</dbReference>
<dbReference type="PANTHER" id="PTHR41307:SF1">
    <property type="entry name" value="MEMBRANE PROTEIN"/>
    <property type="match status" value="1"/>
</dbReference>
<evidence type="ECO:0000313" key="2">
    <source>
        <dbReference type="EMBL" id="WLR42087.1"/>
    </source>
</evidence>
<reference evidence="2 3" key="1">
    <citation type="submission" date="2023-06" db="EMBL/GenBank/DDBJ databases">
        <title>Five Gram-positive bacteria isolated from mangrove sediments in Shenzhen, Guangdong, China.</title>
        <authorList>
            <person name="Yu S."/>
            <person name="Zheng W."/>
            <person name="Huang Y."/>
        </authorList>
    </citation>
    <scope>NUCLEOTIDE SEQUENCE [LARGE SCALE GENOMIC DNA]</scope>
    <source>
        <strain evidence="2 3">SaN35-3</strain>
    </source>
</reference>
<feature type="transmembrane region" description="Helical" evidence="1">
    <location>
        <begin position="77"/>
        <end position="95"/>
    </location>
</feature>
<accession>A0ABY9JRW6</accession>
<protein>
    <submittedName>
        <fullName evidence="2">Uncharacterized protein</fullName>
    </submittedName>
</protein>
<evidence type="ECO:0000256" key="1">
    <source>
        <dbReference type="SAM" id="Phobius"/>
    </source>
</evidence>
<sequence length="257" mass="28849">MLSQKSEQFLVELKLHLMSKGKDEQQIVEVIEELEDHLMQAEAEGKSVDHIVGNSPKKYIKTISNELNTNLRQTIKYVLLAILYLVASSCFSSAIEGEFTLTAKNLSITGAGLFIGIPVLAWLYFKGIPKFYLSNWKFVFVSVFINMLLIAVFVGIHFIVEPFGDGIVYKGSTSFSYSIAILCVVIFILFAFIGKSWLLTAFIVYTISLNLNPLFVKHFSSSENEIALDIGYTLTLTALMGFVFGLYIYRDKKNSSV</sequence>
<keyword evidence="1" id="KW-1133">Transmembrane helix</keyword>
<feature type="transmembrane region" description="Helical" evidence="1">
    <location>
        <begin position="230"/>
        <end position="249"/>
    </location>
</feature>
<feature type="transmembrane region" description="Helical" evidence="1">
    <location>
        <begin position="175"/>
        <end position="192"/>
    </location>
</feature>
<proteinExistence type="predicted"/>
<dbReference type="RefSeq" id="WP_226540514.1">
    <property type="nucleotide sequence ID" value="NZ_CP129013.1"/>
</dbReference>
<keyword evidence="1" id="KW-0472">Membrane</keyword>
<dbReference type="SUPFAM" id="SSF158560">
    <property type="entry name" value="BH3980-like"/>
    <property type="match status" value="1"/>
</dbReference>
<name>A0ABY9JRW6_9BACI</name>
<feature type="transmembrane region" description="Helical" evidence="1">
    <location>
        <begin position="137"/>
        <end position="160"/>
    </location>
</feature>
<dbReference type="EMBL" id="CP129013">
    <property type="protein sequence ID" value="WLR42087.1"/>
    <property type="molecule type" value="Genomic_DNA"/>
</dbReference>
<evidence type="ECO:0000313" key="3">
    <source>
        <dbReference type="Proteomes" id="UP001197974"/>
    </source>
</evidence>
<feature type="transmembrane region" description="Helical" evidence="1">
    <location>
        <begin position="197"/>
        <end position="215"/>
    </location>
</feature>
<keyword evidence="3" id="KW-1185">Reference proteome</keyword>
<dbReference type="PANTHER" id="PTHR41307">
    <property type="entry name" value="MEMBRANE PROTEIN-RELATED"/>
    <property type="match status" value="1"/>
</dbReference>
<keyword evidence="1" id="KW-0812">Transmembrane</keyword>
<feature type="transmembrane region" description="Helical" evidence="1">
    <location>
        <begin position="107"/>
        <end position="125"/>
    </location>
</feature>